<dbReference type="InterPro" id="IPR057444">
    <property type="entry name" value="Znf-CCCH_AtC3H23-like"/>
</dbReference>
<proteinExistence type="predicted"/>
<dbReference type="Gene3D" id="4.10.1000.10">
    <property type="entry name" value="Zinc finger, CCCH-type"/>
    <property type="match status" value="1"/>
</dbReference>
<evidence type="ECO:0000313" key="7">
    <source>
        <dbReference type="EMBL" id="EGR32430.1"/>
    </source>
</evidence>
<evidence type="ECO:0000256" key="2">
    <source>
        <dbReference type="ARBA" id="ARBA00022771"/>
    </source>
</evidence>
<sequence length="252" mass="30514">MKLSSPSFEFNIPNSDQTSKKSEFFPITEFKTTQCQKKEPHDKKKCSFYHSHEDQRRCPLKYSYSINQCKNREKCEYKSTCLQVHNKVEQLYHPLRYRTKFCKSLKYGTLQLCEYGQYCSFAHSEQELVIPFIEKLPKNNIFYIYFYKTVWCPNTEQHERSECVYMHNVQDFRRDPKKIKLQNLQCQNWSKENITKYIEGGCQNLQECKQCHGWKEFDYHPLAYKTKPCLDQNCQQLNCYLYHNNNDRRIIS</sequence>
<keyword evidence="2 5" id="KW-0863">Zinc-finger</keyword>
<dbReference type="InterPro" id="IPR045234">
    <property type="entry name" value="Unkempt-like"/>
</dbReference>
<dbReference type="GO" id="GO:0003677">
    <property type="term" value="F:DNA binding"/>
    <property type="evidence" value="ECO:0007669"/>
    <property type="project" value="UniProtKB-KW"/>
</dbReference>
<dbReference type="GeneID" id="14908596"/>
<dbReference type="eggNOG" id="KOG1595">
    <property type="taxonomic scope" value="Eukaryota"/>
</dbReference>
<keyword evidence="3 5" id="KW-0862">Zinc</keyword>
<evidence type="ECO:0000256" key="4">
    <source>
        <dbReference type="ARBA" id="ARBA00023125"/>
    </source>
</evidence>
<keyword evidence="4" id="KW-0238">DNA-binding</keyword>
<keyword evidence="8" id="KW-1185">Reference proteome</keyword>
<dbReference type="GO" id="GO:0008270">
    <property type="term" value="F:zinc ion binding"/>
    <property type="evidence" value="ECO:0007669"/>
    <property type="project" value="UniProtKB-KW"/>
</dbReference>
<evidence type="ECO:0000256" key="5">
    <source>
        <dbReference type="PROSITE-ProRule" id="PRU00723"/>
    </source>
</evidence>
<accession>G0QQQ9</accession>
<evidence type="ECO:0000313" key="8">
    <source>
        <dbReference type="Proteomes" id="UP000008983"/>
    </source>
</evidence>
<reference evidence="7 8" key="1">
    <citation type="submission" date="2011-07" db="EMBL/GenBank/DDBJ databases">
        <authorList>
            <person name="Coyne R."/>
            <person name="Brami D."/>
            <person name="Johnson J."/>
            <person name="Hostetler J."/>
            <person name="Hannick L."/>
            <person name="Clark T."/>
            <person name="Cassidy-Hanley D."/>
            <person name="Inman J."/>
        </authorList>
    </citation>
    <scope>NUCLEOTIDE SEQUENCE [LARGE SCALE GENOMIC DNA]</scope>
    <source>
        <strain evidence="7 8">G5</strain>
    </source>
</reference>
<dbReference type="PANTHER" id="PTHR14493">
    <property type="entry name" value="UNKEMPT FAMILY MEMBER"/>
    <property type="match status" value="1"/>
</dbReference>
<dbReference type="PROSITE" id="PS50103">
    <property type="entry name" value="ZF_C3H1"/>
    <property type="match status" value="1"/>
</dbReference>
<organism evidence="7 8">
    <name type="scientific">Ichthyophthirius multifiliis</name>
    <name type="common">White spot disease agent</name>
    <name type="synonym">Ich</name>
    <dbReference type="NCBI Taxonomy" id="5932"/>
    <lineage>
        <taxon>Eukaryota</taxon>
        <taxon>Sar</taxon>
        <taxon>Alveolata</taxon>
        <taxon>Ciliophora</taxon>
        <taxon>Intramacronucleata</taxon>
        <taxon>Oligohymenophorea</taxon>
        <taxon>Hymenostomatida</taxon>
        <taxon>Ophryoglenina</taxon>
        <taxon>Ichthyophthirius</taxon>
    </lineage>
</organism>
<name>G0QQQ9_ICHMU</name>
<dbReference type="Pfam" id="PF25512">
    <property type="entry name" value="zf-CCCH_AtC3H23"/>
    <property type="match status" value="2"/>
</dbReference>
<keyword evidence="1 5" id="KW-0479">Metal-binding</keyword>
<evidence type="ECO:0000256" key="3">
    <source>
        <dbReference type="ARBA" id="ARBA00022833"/>
    </source>
</evidence>
<dbReference type="OrthoDB" id="20534at2759"/>
<protein>
    <submittedName>
        <fullName evidence="7">Zinc finger ccch type domain protein</fullName>
    </submittedName>
</protein>
<dbReference type="InParanoid" id="G0QQQ9"/>
<feature type="domain" description="C3H1-type" evidence="6">
    <location>
        <begin position="96"/>
        <end position="126"/>
    </location>
</feature>
<dbReference type="PANTHER" id="PTHR14493:SF50">
    <property type="entry name" value="RING FINGER PROTEIN UNKEMPT"/>
    <property type="match status" value="1"/>
</dbReference>
<feature type="non-terminal residue" evidence="7">
    <location>
        <position position="252"/>
    </location>
</feature>
<dbReference type="EMBL" id="GL983673">
    <property type="protein sequence ID" value="EGR32430.1"/>
    <property type="molecule type" value="Genomic_DNA"/>
</dbReference>
<dbReference type="AlphaFoldDB" id="G0QQQ9"/>
<dbReference type="InterPro" id="IPR036855">
    <property type="entry name" value="Znf_CCCH_sf"/>
</dbReference>
<dbReference type="SUPFAM" id="SSF90229">
    <property type="entry name" value="CCCH zinc finger"/>
    <property type="match status" value="1"/>
</dbReference>
<feature type="zinc finger region" description="C3H1-type" evidence="5">
    <location>
        <begin position="96"/>
        <end position="126"/>
    </location>
</feature>
<dbReference type="STRING" id="857967.G0QQQ9"/>
<dbReference type="RefSeq" id="XP_004036416.1">
    <property type="nucleotide sequence ID" value="XM_004036368.1"/>
</dbReference>
<dbReference type="InterPro" id="IPR000571">
    <property type="entry name" value="Znf_CCCH"/>
</dbReference>
<gene>
    <name evidence="7" type="ORF">IMG5_083080</name>
</gene>
<evidence type="ECO:0000259" key="6">
    <source>
        <dbReference type="PROSITE" id="PS50103"/>
    </source>
</evidence>
<evidence type="ECO:0000256" key="1">
    <source>
        <dbReference type="ARBA" id="ARBA00022723"/>
    </source>
</evidence>
<dbReference type="OMA" id="QSCKIMG"/>
<dbReference type="Proteomes" id="UP000008983">
    <property type="component" value="Unassembled WGS sequence"/>
</dbReference>